<sequence>MVLPIRFYDRSTVETREFCQAIIPSFEFTEEVTVKKVRFLVKIVVLKIAEPVATRDGYAHKRIFTDLFVVIEIDLTEWMDDRFILIIEIETFFGLLERFLASMFMILILTYSSY</sequence>
<keyword evidence="2" id="KW-1185">Reference proteome</keyword>
<dbReference type="AlphaFoldDB" id="A0A9N8VLL3"/>
<evidence type="ECO:0000313" key="2">
    <source>
        <dbReference type="Proteomes" id="UP000789570"/>
    </source>
</evidence>
<accession>A0A9N8VLL3</accession>
<evidence type="ECO:0000313" key="1">
    <source>
        <dbReference type="EMBL" id="CAG8455070.1"/>
    </source>
</evidence>
<name>A0A9N8VLL3_9GLOM</name>
<organism evidence="1 2">
    <name type="scientific">Funneliformis caledonium</name>
    <dbReference type="NCBI Taxonomy" id="1117310"/>
    <lineage>
        <taxon>Eukaryota</taxon>
        <taxon>Fungi</taxon>
        <taxon>Fungi incertae sedis</taxon>
        <taxon>Mucoromycota</taxon>
        <taxon>Glomeromycotina</taxon>
        <taxon>Glomeromycetes</taxon>
        <taxon>Glomerales</taxon>
        <taxon>Glomeraceae</taxon>
        <taxon>Funneliformis</taxon>
    </lineage>
</organism>
<dbReference type="EMBL" id="CAJVPQ010000189">
    <property type="protein sequence ID" value="CAG8455070.1"/>
    <property type="molecule type" value="Genomic_DNA"/>
</dbReference>
<gene>
    <name evidence="1" type="ORF">FCALED_LOCUS1450</name>
</gene>
<proteinExistence type="predicted"/>
<protein>
    <submittedName>
        <fullName evidence="1">8427_t:CDS:1</fullName>
    </submittedName>
</protein>
<reference evidence="1" key="1">
    <citation type="submission" date="2021-06" db="EMBL/GenBank/DDBJ databases">
        <authorList>
            <person name="Kallberg Y."/>
            <person name="Tangrot J."/>
            <person name="Rosling A."/>
        </authorList>
    </citation>
    <scope>NUCLEOTIDE SEQUENCE</scope>
    <source>
        <strain evidence="1">UK204</strain>
    </source>
</reference>
<dbReference type="Proteomes" id="UP000789570">
    <property type="component" value="Unassembled WGS sequence"/>
</dbReference>
<comment type="caution">
    <text evidence="1">The sequence shown here is derived from an EMBL/GenBank/DDBJ whole genome shotgun (WGS) entry which is preliminary data.</text>
</comment>